<dbReference type="GO" id="GO:0032259">
    <property type="term" value="P:methylation"/>
    <property type="evidence" value="ECO:0007669"/>
    <property type="project" value="UniProtKB-KW"/>
</dbReference>
<feature type="region of interest" description="Disordered" evidence="1">
    <location>
        <begin position="1"/>
        <end position="20"/>
    </location>
</feature>
<dbReference type="SUPFAM" id="SSF53335">
    <property type="entry name" value="S-adenosyl-L-methionine-dependent methyltransferases"/>
    <property type="match status" value="1"/>
</dbReference>
<dbReference type="PANTHER" id="PTHR45036">
    <property type="entry name" value="METHYLTRANSFERASE LIKE 7B"/>
    <property type="match status" value="1"/>
</dbReference>
<evidence type="ECO:0000313" key="4">
    <source>
        <dbReference type="Proteomes" id="UP000273159"/>
    </source>
</evidence>
<evidence type="ECO:0000256" key="1">
    <source>
        <dbReference type="SAM" id="MobiDB-lite"/>
    </source>
</evidence>
<evidence type="ECO:0000259" key="2">
    <source>
        <dbReference type="Pfam" id="PF08241"/>
    </source>
</evidence>
<accession>A0A3B0FFJ8</accession>
<keyword evidence="3" id="KW-0489">Methyltransferase</keyword>
<dbReference type="InterPro" id="IPR029063">
    <property type="entry name" value="SAM-dependent_MTases_sf"/>
</dbReference>
<dbReference type="InterPro" id="IPR013216">
    <property type="entry name" value="Methyltransf_11"/>
</dbReference>
<comment type="caution">
    <text evidence="3">The sequence shown here is derived from an EMBL/GenBank/DDBJ whole genome shotgun (WGS) entry which is preliminary data.</text>
</comment>
<dbReference type="EMBL" id="RBNH01000004">
    <property type="protein sequence ID" value="RKO25386.1"/>
    <property type="molecule type" value="Genomic_DNA"/>
</dbReference>
<sequence>MPGDGYQGDSLPERGPAELQHPRFARAFAQAVEGIDRRGGAEHRRELLAGLHGSVVEIGAGEGSSFAYYSPSVTHVLALEPDDYLRSMAAAKAAAAPVPVTVVAAPGEHIPAADGSADAVVASLVLCSVGEQAPVLAEIRRVLRPGGILAFYEHVRSDNRLFAAVEDLLTPVWQRLAGGCHPNRDTVRAIEDAGFAPVKSRRFNFAVNALSPPAAHVLGTAVSPGPRKAG</sequence>
<reference evidence="4" key="2">
    <citation type="submission" date="2018-10" db="EMBL/GenBank/DDBJ databases">
        <authorList>
            <person name="Wang Y."/>
            <person name="Wang J."/>
            <person name="Yang X."/>
            <person name="Wang Z."/>
            <person name="Huang Y."/>
        </authorList>
    </citation>
    <scope>NUCLEOTIDE SEQUENCE [LARGE SCALE GENOMIC DNA]</scope>
    <source>
        <strain evidence="4">J015</strain>
    </source>
</reference>
<dbReference type="Proteomes" id="UP000273159">
    <property type="component" value="Unassembled WGS sequence"/>
</dbReference>
<dbReference type="GO" id="GO:0008757">
    <property type="term" value="F:S-adenosylmethionine-dependent methyltransferase activity"/>
    <property type="evidence" value="ECO:0007669"/>
    <property type="project" value="InterPro"/>
</dbReference>
<dbReference type="Gene3D" id="3.40.50.150">
    <property type="entry name" value="Vaccinia Virus protein VP39"/>
    <property type="match status" value="1"/>
</dbReference>
<feature type="domain" description="Methyltransferase type 11" evidence="2">
    <location>
        <begin position="56"/>
        <end position="151"/>
    </location>
</feature>
<dbReference type="PANTHER" id="PTHR45036:SF1">
    <property type="entry name" value="METHYLTRANSFERASE LIKE 7A"/>
    <property type="match status" value="1"/>
</dbReference>
<organism evidence="3 4">
    <name type="scientific">Pseudarthrobacter phenanthrenivorans</name>
    <name type="common">Arthrobacter phenanthrenivorans</name>
    <dbReference type="NCBI Taxonomy" id="361575"/>
    <lineage>
        <taxon>Bacteria</taxon>
        <taxon>Bacillati</taxon>
        <taxon>Actinomycetota</taxon>
        <taxon>Actinomycetes</taxon>
        <taxon>Micrococcales</taxon>
        <taxon>Micrococcaceae</taxon>
        <taxon>Pseudarthrobacter</taxon>
    </lineage>
</organism>
<evidence type="ECO:0000313" key="3">
    <source>
        <dbReference type="EMBL" id="RKO25386.1"/>
    </source>
</evidence>
<keyword evidence="3" id="KW-0808">Transferase</keyword>
<proteinExistence type="predicted"/>
<name>A0A3B0FFJ8_PSEPS</name>
<gene>
    <name evidence="3" type="ORF">D7Z96_06150</name>
</gene>
<reference evidence="3 4" key="1">
    <citation type="submission" date="2018-10" db="EMBL/GenBank/DDBJ databases">
        <title>Genome-guide identification and characterization of bacteria that degrade polycyclic aromatic hydrocarbons and resist hexavalent chromium simultaneously.</title>
        <authorList>
            <person name="Feng H."/>
        </authorList>
    </citation>
    <scope>NUCLEOTIDE SEQUENCE [LARGE SCALE GENOMIC DNA]</scope>
    <source>
        <strain evidence="3 4">J015</strain>
    </source>
</reference>
<protein>
    <submittedName>
        <fullName evidence="3">Class I SAM-dependent methyltransferase</fullName>
    </submittedName>
</protein>
<dbReference type="RefSeq" id="WP_120691947.1">
    <property type="nucleotide sequence ID" value="NZ_RBNH01000004.1"/>
</dbReference>
<dbReference type="CDD" id="cd02440">
    <property type="entry name" value="AdoMet_MTases"/>
    <property type="match status" value="1"/>
</dbReference>
<dbReference type="AlphaFoldDB" id="A0A3B0FFJ8"/>
<dbReference type="InterPro" id="IPR052356">
    <property type="entry name" value="Thiol_S-MT"/>
</dbReference>
<dbReference type="Pfam" id="PF08241">
    <property type="entry name" value="Methyltransf_11"/>
    <property type="match status" value="1"/>
</dbReference>